<sequence length="984" mass="109370">MQSPIPLPVDAELEPGTRSPTAPQRPTTSPIWHAALDKYYNELARGGMRAAAMDEEVWNIESPDELLAQIQDLETAQKPESPAWPRTLLQLQPVLLGVGDCAALTAWVMGKNAMIASVLWVLIRMTAKVCLPCESPDCLLDLGDLRQALPRLHKYEGATPLTPAFEKALFELYSRIIIFCAYAISILQNKTYAGPRRNPWSKFNSEYAHVINNVRRLLQEVDEMASDTRLLKHVSAQTAAASDALDGFGTRDDPDAKLPCYLVPYGPNPRFFGRSSELDTLREYLDRTSTSTQLKAIGIHGLGGVGKSQLALQYANLSMDRYSLTAWIPSDSCIKVVQGVSELADKLGLLGSGAEDDLRTIQRVRDWLNRMKRPFLLIFDNVDSVSILDEIWPASPMARIILTTRNPSQASKRTAARLRLAPFPVIRSRHGLQSLTDIKPTYNAERIAAKGLSRRAGGLPLALAQLSDFIRDRECSYCELLRLYDKSAEMVYAEAGSPMNYGHTVLTVWDSSLQSLSPKAKALQNLLAFFKPDSNLESLISETKADLGETEHAFLLDEYEVTDAIIELTRTSLVTRVSASRSVSMHPLVQLAVLSKLSAPDRVRTFDVAVNILSFDFPNTWQFPSSHQGHGFASWKTSRTVVTHVCRLIEVSVEYHIESAKPELWAELVFRTGTHFWEVEEPCVALACFEVGLKEESRISKPLAAQAHRLLGHIHLNLARPSAALAAYSKALTLRTELEPPESPPIADILDSLACANIEIGDVATASAQLDSATAIHEAHDPSKMSRTLAIRAMQHLRAGNADSALEALHRCWRLQDMNQAQIEESPYPKHSGDIMLLARIYWLQGRQTEAKELVSRSVSMRQAAYGQDGGPRVADSLFTLARMMDERGEQLPALRTLEEVVSMCDRNEGAAVMKPHLARALCFLANMKEQLPGDATGKEEAEPLRARAKNVRGEAEDPEWEEPEWEDEDSDEGSLRLVSWMLW</sequence>
<protein>
    <recommendedName>
        <fullName evidence="3">AAA+ ATPase domain-containing protein</fullName>
    </recommendedName>
</protein>
<keyword evidence="5" id="KW-1185">Reference proteome</keyword>
<dbReference type="Proteomes" id="UP001321760">
    <property type="component" value="Unassembled WGS sequence"/>
</dbReference>
<evidence type="ECO:0000256" key="2">
    <source>
        <dbReference type="SAM" id="MobiDB-lite"/>
    </source>
</evidence>
<keyword evidence="1" id="KW-0802">TPR repeat</keyword>
<dbReference type="InterPro" id="IPR003593">
    <property type="entry name" value="AAA+_ATPase"/>
</dbReference>
<dbReference type="Pfam" id="PF00931">
    <property type="entry name" value="NB-ARC"/>
    <property type="match status" value="1"/>
</dbReference>
<dbReference type="Gene3D" id="3.40.50.300">
    <property type="entry name" value="P-loop containing nucleotide triphosphate hydrolases"/>
    <property type="match status" value="1"/>
</dbReference>
<dbReference type="InterPro" id="IPR027417">
    <property type="entry name" value="P-loop_NTPase"/>
</dbReference>
<dbReference type="SUPFAM" id="SSF52540">
    <property type="entry name" value="P-loop containing nucleoside triphosphate hydrolases"/>
    <property type="match status" value="1"/>
</dbReference>
<evidence type="ECO:0000256" key="1">
    <source>
        <dbReference type="PROSITE-ProRule" id="PRU00339"/>
    </source>
</evidence>
<dbReference type="AlphaFoldDB" id="A0AAV9GW59"/>
<feature type="compositionally biased region" description="Acidic residues" evidence="2">
    <location>
        <begin position="957"/>
        <end position="973"/>
    </location>
</feature>
<dbReference type="PANTHER" id="PTHR35205">
    <property type="entry name" value="NB-ARC AND TPR DOMAIN PROTEIN"/>
    <property type="match status" value="1"/>
</dbReference>
<feature type="repeat" description="TPR" evidence="1">
    <location>
        <begin position="705"/>
        <end position="738"/>
    </location>
</feature>
<name>A0AAV9GW59_9PEZI</name>
<evidence type="ECO:0000259" key="3">
    <source>
        <dbReference type="SMART" id="SM00382"/>
    </source>
</evidence>
<accession>A0AAV9GW59</accession>
<dbReference type="PANTHER" id="PTHR35205:SF1">
    <property type="entry name" value="ZU5 DOMAIN-CONTAINING PROTEIN"/>
    <property type="match status" value="1"/>
</dbReference>
<evidence type="ECO:0000313" key="5">
    <source>
        <dbReference type="Proteomes" id="UP001321760"/>
    </source>
</evidence>
<dbReference type="EMBL" id="MU865923">
    <property type="protein sequence ID" value="KAK4452538.1"/>
    <property type="molecule type" value="Genomic_DNA"/>
</dbReference>
<evidence type="ECO:0000313" key="4">
    <source>
        <dbReference type="EMBL" id="KAK4452538.1"/>
    </source>
</evidence>
<dbReference type="PROSITE" id="PS50005">
    <property type="entry name" value="TPR"/>
    <property type="match status" value="1"/>
</dbReference>
<dbReference type="SMART" id="SM00028">
    <property type="entry name" value="TPR"/>
    <property type="match status" value="2"/>
</dbReference>
<dbReference type="InterPro" id="IPR019734">
    <property type="entry name" value="TPR_rpt"/>
</dbReference>
<feature type="non-terminal residue" evidence="4">
    <location>
        <position position="984"/>
    </location>
</feature>
<dbReference type="InterPro" id="IPR002182">
    <property type="entry name" value="NB-ARC"/>
</dbReference>
<organism evidence="4 5">
    <name type="scientific">Podospora aff. communis PSN243</name>
    <dbReference type="NCBI Taxonomy" id="3040156"/>
    <lineage>
        <taxon>Eukaryota</taxon>
        <taxon>Fungi</taxon>
        <taxon>Dikarya</taxon>
        <taxon>Ascomycota</taxon>
        <taxon>Pezizomycotina</taxon>
        <taxon>Sordariomycetes</taxon>
        <taxon>Sordariomycetidae</taxon>
        <taxon>Sordariales</taxon>
        <taxon>Podosporaceae</taxon>
        <taxon>Podospora</taxon>
    </lineage>
</organism>
<dbReference type="PRINTS" id="PR00364">
    <property type="entry name" value="DISEASERSIST"/>
</dbReference>
<comment type="caution">
    <text evidence="4">The sequence shown here is derived from an EMBL/GenBank/DDBJ whole genome shotgun (WGS) entry which is preliminary data.</text>
</comment>
<gene>
    <name evidence="4" type="ORF">QBC34DRAFT_455296</name>
</gene>
<dbReference type="InterPro" id="IPR011990">
    <property type="entry name" value="TPR-like_helical_dom_sf"/>
</dbReference>
<reference evidence="4" key="2">
    <citation type="submission" date="2023-05" db="EMBL/GenBank/DDBJ databases">
        <authorList>
            <consortium name="Lawrence Berkeley National Laboratory"/>
            <person name="Steindorff A."/>
            <person name="Hensen N."/>
            <person name="Bonometti L."/>
            <person name="Westerberg I."/>
            <person name="Brannstrom I.O."/>
            <person name="Guillou S."/>
            <person name="Cros-Aarteil S."/>
            <person name="Calhoun S."/>
            <person name="Haridas S."/>
            <person name="Kuo A."/>
            <person name="Mondo S."/>
            <person name="Pangilinan J."/>
            <person name="Riley R."/>
            <person name="Labutti K."/>
            <person name="Andreopoulos B."/>
            <person name="Lipzen A."/>
            <person name="Chen C."/>
            <person name="Yanf M."/>
            <person name="Daum C."/>
            <person name="Ng V."/>
            <person name="Clum A."/>
            <person name="Ohm R."/>
            <person name="Martin F."/>
            <person name="Silar P."/>
            <person name="Natvig D."/>
            <person name="Lalanne C."/>
            <person name="Gautier V."/>
            <person name="Ament-Velasquez S.L."/>
            <person name="Kruys A."/>
            <person name="Hutchinson M.I."/>
            <person name="Powell A.J."/>
            <person name="Barry K."/>
            <person name="Miller A.N."/>
            <person name="Grigoriev I.V."/>
            <person name="Debuchy R."/>
            <person name="Gladieux P."/>
            <person name="Thoren M.H."/>
            <person name="Johannesson H."/>
        </authorList>
    </citation>
    <scope>NUCLEOTIDE SEQUENCE</scope>
    <source>
        <strain evidence="4">PSN243</strain>
    </source>
</reference>
<feature type="compositionally biased region" description="Basic and acidic residues" evidence="2">
    <location>
        <begin position="937"/>
        <end position="956"/>
    </location>
</feature>
<proteinExistence type="predicted"/>
<feature type="region of interest" description="Disordered" evidence="2">
    <location>
        <begin position="1"/>
        <end position="29"/>
    </location>
</feature>
<dbReference type="SMART" id="SM00382">
    <property type="entry name" value="AAA"/>
    <property type="match status" value="1"/>
</dbReference>
<dbReference type="Pfam" id="PF25000">
    <property type="entry name" value="DUF7779"/>
    <property type="match status" value="1"/>
</dbReference>
<feature type="domain" description="AAA+ ATPase" evidence="3">
    <location>
        <begin position="293"/>
        <end position="427"/>
    </location>
</feature>
<feature type="region of interest" description="Disordered" evidence="2">
    <location>
        <begin position="934"/>
        <end position="973"/>
    </location>
</feature>
<reference evidence="4" key="1">
    <citation type="journal article" date="2023" name="Mol. Phylogenet. Evol.">
        <title>Genome-scale phylogeny and comparative genomics of the fungal order Sordariales.</title>
        <authorList>
            <person name="Hensen N."/>
            <person name="Bonometti L."/>
            <person name="Westerberg I."/>
            <person name="Brannstrom I.O."/>
            <person name="Guillou S."/>
            <person name="Cros-Aarteil S."/>
            <person name="Calhoun S."/>
            <person name="Haridas S."/>
            <person name="Kuo A."/>
            <person name="Mondo S."/>
            <person name="Pangilinan J."/>
            <person name="Riley R."/>
            <person name="LaButti K."/>
            <person name="Andreopoulos B."/>
            <person name="Lipzen A."/>
            <person name="Chen C."/>
            <person name="Yan M."/>
            <person name="Daum C."/>
            <person name="Ng V."/>
            <person name="Clum A."/>
            <person name="Steindorff A."/>
            <person name="Ohm R.A."/>
            <person name="Martin F."/>
            <person name="Silar P."/>
            <person name="Natvig D.O."/>
            <person name="Lalanne C."/>
            <person name="Gautier V."/>
            <person name="Ament-Velasquez S.L."/>
            <person name="Kruys A."/>
            <person name="Hutchinson M.I."/>
            <person name="Powell A.J."/>
            <person name="Barry K."/>
            <person name="Miller A.N."/>
            <person name="Grigoriev I.V."/>
            <person name="Debuchy R."/>
            <person name="Gladieux P."/>
            <person name="Hiltunen Thoren M."/>
            <person name="Johannesson H."/>
        </authorList>
    </citation>
    <scope>NUCLEOTIDE SEQUENCE</scope>
    <source>
        <strain evidence="4">PSN243</strain>
    </source>
</reference>
<dbReference type="GO" id="GO:0043531">
    <property type="term" value="F:ADP binding"/>
    <property type="evidence" value="ECO:0007669"/>
    <property type="project" value="InterPro"/>
</dbReference>
<feature type="compositionally biased region" description="Polar residues" evidence="2">
    <location>
        <begin position="18"/>
        <end position="29"/>
    </location>
</feature>
<dbReference type="InterPro" id="IPR056681">
    <property type="entry name" value="DUF7779"/>
</dbReference>
<dbReference type="Gene3D" id="1.25.40.10">
    <property type="entry name" value="Tetratricopeptide repeat domain"/>
    <property type="match status" value="2"/>
</dbReference>
<dbReference type="SUPFAM" id="SSF48452">
    <property type="entry name" value="TPR-like"/>
    <property type="match status" value="1"/>
</dbReference>